<dbReference type="EMBL" id="LS991952">
    <property type="protein sequence ID" value="SYV94274.1"/>
    <property type="molecule type" value="Genomic_DNA"/>
</dbReference>
<organism evidence="1 2">
    <name type="scientific">Mycoplasmoides gallisepticum</name>
    <name type="common">Mycoplasma gallisepticum</name>
    <dbReference type="NCBI Taxonomy" id="2096"/>
    <lineage>
        <taxon>Bacteria</taxon>
        <taxon>Bacillati</taxon>
        <taxon>Mycoplasmatota</taxon>
        <taxon>Mycoplasmoidales</taxon>
        <taxon>Mycoplasmoidaceae</taxon>
        <taxon>Mycoplasmoides</taxon>
    </lineage>
</organism>
<protein>
    <submittedName>
        <fullName evidence="1">Uncharacterized protein</fullName>
    </submittedName>
</protein>
<evidence type="ECO:0000313" key="2">
    <source>
        <dbReference type="Proteomes" id="UP000260136"/>
    </source>
</evidence>
<evidence type="ECO:0000313" key="1">
    <source>
        <dbReference type="EMBL" id="SYV94274.1"/>
    </source>
</evidence>
<feature type="non-terminal residue" evidence="1">
    <location>
        <position position="59"/>
    </location>
</feature>
<accession>A0A3B0PL36</accession>
<dbReference type="Proteomes" id="UP000260136">
    <property type="component" value="Chromosome"/>
</dbReference>
<dbReference type="AlphaFoldDB" id="A0A3B0PL36"/>
<reference evidence="2" key="1">
    <citation type="submission" date="2018-06" db="EMBL/GenBank/DDBJ databases">
        <authorList>
            <consortium name="Pathogen Informatics"/>
        </authorList>
    </citation>
    <scope>NUCLEOTIDE SEQUENCE [LARGE SCALE GENOMIC DNA]</scope>
    <source>
        <strain evidence="2">NCTC10115</strain>
    </source>
</reference>
<name>A0A3B0PL36_MYCGL</name>
<gene>
    <name evidence="1" type="ORF">NCTC10115_00593</name>
</gene>
<sequence>MHLSYDDQRIKDVNNRVLAFNNGSSLMLGKVNKDKQDGKYYFITNNHVVNNNNTIETPW</sequence>
<proteinExistence type="predicted"/>